<dbReference type="FunFam" id="1.10.630.10:FF:000018">
    <property type="entry name" value="Cytochrome P450 monooxygenase"/>
    <property type="match status" value="1"/>
</dbReference>
<evidence type="ECO:0000256" key="3">
    <source>
        <dbReference type="ARBA" id="ARBA00022617"/>
    </source>
</evidence>
<evidence type="ECO:0000256" key="7">
    <source>
        <dbReference type="ARBA" id="ARBA00023033"/>
    </source>
</evidence>
<name>A0A9Y2JLF1_9PSEU</name>
<dbReference type="InterPro" id="IPR017972">
    <property type="entry name" value="Cyt_P450_CS"/>
</dbReference>
<keyword evidence="7 9" id="KW-0503">Monooxygenase</keyword>
<comment type="similarity">
    <text evidence="2 9">Belongs to the cytochrome P450 family.</text>
</comment>
<keyword evidence="4 9" id="KW-0479">Metal-binding</keyword>
<dbReference type="GO" id="GO:0005506">
    <property type="term" value="F:iron ion binding"/>
    <property type="evidence" value="ECO:0007669"/>
    <property type="project" value="InterPro"/>
</dbReference>
<dbReference type="GO" id="GO:0020037">
    <property type="term" value="F:heme binding"/>
    <property type="evidence" value="ECO:0007669"/>
    <property type="project" value="InterPro"/>
</dbReference>
<dbReference type="EMBL" id="CP127295">
    <property type="protein sequence ID" value="WIX99874.1"/>
    <property type="molecule type" value="Genomic_DNA"/>
</dbReference>
<evidence type="ECO:0000256" key="5">
    <source>
        <dbReference type="ARBA" id="ARBA00023002"/>
    </source>
</evidence>
<keyword evidence="5 9" id="KW-0560">Oxidoreductase</keyword>
<gene>
    <name evidence="10" type="ORF">QRX60_38355</name>
</gene>
<accession>A0A9Y2JLF1</accession>
<keyword evidence="11" id="KW-1185">Reference proteome</keyword>
<dbReference type="InterPro" id="IPR002397">
    <property type="entry name" value="Cyt_P450_B"/>
</dbReference>
<dbReference type="KEGG" id="amog:QRX60_38355"/>
<evidence type="ECO:0000256" key="4">
    <source>
        <dbReference type="ARBA" id="ARBA00022723"/>
    </source>
</evidence>
<evidence type="ECO:0000313" key="10">
    <source>
        <dbReference type="EMBL" id="WIX99874.1"/>
    </source>
</evidence>
<dbReference type="Pfam" id="PF00067">
    <property type="entry name" value="p450"/>
    <property type="match status" value="1"/>
</dbReference>
<dbReference type="PANTHER" id="PTHR46696">
    <property type="entry name" value="P450, PUTATIVE (EUROFUNG)-RELATED"/>
    <property type="match status" value="1"/>
</dbReference>
<dbReference type="GO" id="GO:0004497">
    <property type="term" value="F:monooxygenase activity"/>
    <property type="evidence" value="ECO:0007669"/>
    <property type="project" value="UniProtKB-KW"/>
</dbReference>
<dbReference type="InterPro" id="IPR001128">
    <property type="entry name" value="Cyt_P450"/>
</dbReference>
<dbReference type="CDD" id="cd11032">
    <property type="entry name" value="P450_EryK-like"/>
    <property type="match status" value="1"/>
</dbReference>
<dbReference type="Gene3D" id="1.10.630.10">
    <property type="entry name" value="Cytochrome P450"/>
    <property type="match status" value="1"/>
</dbReference>
<dbReference type="PRINTS" id="PR00359">
    <property type="entry name" value="BP450"/>
</dbReference>
<evidence type="ECO:0000256" key="9">
    <source>
        <dbReference type="RuleBase" id="RU000461"/>
    </source>
</evidence>
<dbReference type="AlphaFoldDB" id="A0A9Y2JLF1"/>
<dbReference type="PANTHER" id="PTHR46696:SF1">
    <property type="entry name" value="CYTOCHROME P450 YJIB-RELATED"/>
    <property type="match status" value="1"/>
</dbReference>
<evidence type="ECO:0000256" key="6">
    <source>
        <dbReference type="ARBA" id="ARBA00023004"/>
    </source>
</evidence>
<evidence type="ECO:0000256" key="2">
    <source>
        <dbReference type="ARBA" id="ARBA00010617"/>
    </source>
</evidence>
<evidence type="ECO:0000256" key="8">
    <source>
        <dbReference type="ARBA" id="ARBA00055433"/>
    </source>
</evidence>
<organism evidence="10 11">
    <name type="scientific">Amycolatopsis mongoliensis</name>
    <dbReference type="NCBI Taxonomy" id="715475"/>
    <lineage>
        <taxon>Bacteria</taxon>
        <taxon>Bacillati</taxon>
        <taxon>Actinomycetota</taxon>
        <taxon>Actinomycetes</taxon>
        <taxon>Pseudonocardiales</taxon>
        <taxon>Pseudonocardiaceae</taxon>
        <taxon>Amycolatopsis</taxon>
    </lineage>
</organism>
<dbReference type="InterPro" id="IPR036396">
    <property type="entry name" value="Cyt_P450_sf"/>
</dbReference>
<dbReference type="RefSeq" id="WP_285996353.1">
    <property type="nucleotide sequence ID" value="NZ_CP127295.1"/>
</dbReference>
<dbReference type="SUPFAM" id="SSF48264">
    <property type="entry name" value="Cytochrome P450"/>
    <property type="match status" value="1"/>
</dbReference>
<evidence type="ECO:0000313" key="11">
    <source>
        <dbReference type="Proteomes" id="UP001239397"/>
    </source>
</evidence>
<dbReference type="PROSITE" id="PS00086">
    <property type="entry name" value="CYTOCHROME_P450"/>
    <property type="match status" value="1"/>
</dbReference>
<comment type="pathway">
    <text evidence="1">Antibiotic biosynthesis; vancomycin biosynthesis.</text>
</comment>
<keyword evidence="3 9" id="KW-0349">Heme</keyword>
<sequence length="394" mass="43530">MNSPEVRPPSLEDGGAALFAWVDEMRENHPVIEDDDDTWHVFRHADVRRIFTDHQTFSSDPGLLLPDTAEAVRGNMAAVDPPVHHRLRKLVSKAFTPKVVADLEPRIVTATDTLITEMAERDDPDLIRDLAYALPVVVIGDLIGIPPEDRTLYRGWADALLAGGGPQEDGTSLTEVMENYLSALLAQRRRTPEDDLFSALAHAEVDGEHLADHEVLNFASLLLAAGHITTTMMLGNTVLSLHEFPEAAAAVRRDPSLVPSLLEEVTRHRPPIMRLLRISTTDVELGGVTIPAKSMVTPWVLGANRDPRHHTRPAEFDPRPRKQTNLAFGGGVHFCLGAPLARLEGRVVFEQLLDRFADIRVRDGVQVGYPSPMIFGVRELPVELVPRHTIARSA</sequence>
<keyword evidence="6 9" id="KW-0408">Iron</keyword>
<dbReference type="GO" id="GO:0016705">
    <property type="term" value="F:oxidoreductase activity, acting on paired donors, with incorporation or reduction of molecular oxygen"/>
    <property type="evidence" value="ECO:0007669"/>
    <property type="project" value="InterPro"/>
</dbReference>
<dbReference type="Proteomes" id="UP001239397">
    <property type="component" value="Chromosome"/>
</dbReference>
<proteinExistence type="inferred from homology"/>
<reference evidence="10 11" key="1">
    <citation type="submission" date="2023-06" db="EMBL/GenBank/DDBJ databases">
        <authorList>
            <person name="Oyuntsetseg B."/>
            <person name="Kim S.B."/>
        </authorList>
    </citation>
    <scope>NUCLEOTIDE SEQUENCE [LARGE SCALE GENOMIC DNA]</scope>
    <source>
        <strain evidence="10 11">4-36</strain>
    </source>
</reference>
<comment type="function">
    <text evidence="8">Involved in the coupling of aromatic side chains of the heptapeptide of vancomycin.</text>
</comment>
<evidence type="ECO:0000256" key="1">
    <source>
        <dbReference type="ARBA" id="ARBA00004660"/>
    </source>
</evidence>
<protein>
    <submittedName>
        <fullName evidence="10">Cytochrome P450</fullName>
    </submittedName>
</protein>